<dbReference type="Gene3D" id="1.10.1240.10">
    <property type="entry name" value="Methionine synthase domain"/>
    <property type="match status" value="1"/>
</dbReference>
<evidence type="ECO:0000256" key="1">
    <source>
        <dbReference type="ARBA" id="ARBA00023125"/>
    </source>
</evidence>
<dbReference type="InterPro" id="IPR036724">
    <property type="entry name" value="Cobalamin-bd_sf"/>
</dbReference>
<dbReference type="Gene3D" id="3.40.50.280">
    <property type="entry name" value="Cobalamin-binding domain"/>
    <property type="match status" value="1"/>
</dbReference>
<protein>
    <submittedName>
        <fullName evidence="4">MerR family transcriptional regulator</fullName>
    </submittedName>
</protein>
<sequence length="342" mass="35067">MDPTGDLLLEAPADGGLTTGAVARLLGVAPTTLRSWDRRYGIGPAARQDGRHRRWTGADIAALRHMCALTSAGLPPAEAARTVLAGTSGAGTSSTGPSGRGPSRAEEPGAGASGVLAEPRLARASRAPGPLPVGRARQECRGLARAAVRLDAPALDELLTAVLDRYGLPAAWDEVMMPVLHAVGRKWETAGERYIEVEHLLSWHVSGALRGVTAGRTPAPGAGLALLACVPGETHTLALEALAATLAQQGLPVRMFGAAVPAGALEDAVRRTGPAAVVLWAQSRKTASPALVARLDALEWGVRGARGRPVVCVAGPGWAGRQPPGARHLSGLSDAVDTLATL</sequence>
<dbReference type="PROSITE" id="PS50937">
    <property type="entry name" value="HTH_MERR_2"/>
    <property type="match status" value="1"/>
</dbReference>
<dbReference type="EMBL" id="JARWAF010000008">
    <property type="protein sequence ID" value="MDJ1642702.1"/>
    <property type="molecule type" value="Genomic_DNA"/>
</dbReference>
<dbReference type="InterPro" id="IPR003759">
    <property type="entry name" value="Cbl-bd_cap"/>
</dbReference>
<dbReference type="PANTHER" id="PTHR30204:SF97">
    <property type="entry name" value="MERR FAMILY REGULATORY PROTEIN"/>
    <property type="match status" value="1"/>
</dbReference>
<dbReference type="Proteomes" id="UP001237194">
    <property type="component" value="Unassembled WGS sequence"/>
</dbReference>
<dbReference type="InterPro" id="IPR047057">
    <property type="entry name" value="MerR_fam"/>
</dbReference>
<keyword evidence="5" id="KW-1185">Reference proteome</keyword>
<evidence type="ECO:0000313" key="4">
    <source>
        <dbReference type="EMBL" id="MDJ1642702.1"/>
    </source>
</evidence>
<name>A0ABT7DA60_9ACTN</name>
<evidence type="ECO:0000259" key="3">
    <source>
        <dbReference type="PROSITE" id="PS50937"/>
    </source>
</evidence>
<evidence type="ECO:0000313" key="5">
    <source>
        <dbReference type="Proteomes" id="UP001237194"/>
    </source>
</evidence>
<feature type="domain" description="HTH merR-type" evidence="3">
    <location>
        <begin position="16"/>
        <end position="85"/>
    </location>
</feature>
<organism evidence="4 5">
    <name type="scientific">Streptomyces pakalii</name>
    <dbReference type="NCBI Taxonomy" id="3036494"/>
    <lineage>
        <taxon>Bacteria</taxon>
        <taxon>Bacillati</taxon>
        <taxon>Actinomycetota</taxon>
        <taxon>Actinomycetes</taxon>
        <taxon>Kitasatosporales</taxon>
        <taxon>Streptomycetaceae</taxon>
        <taxon>Streptomyces</taxon>
    </lineage>
</organism>
<dbReference type="InterPro" id="IPR036594">
    <property type="entry name" value="Meth_synthase_dom"/>
</dbReference>
<accession>A0ABT7DA60</accession>
<dbReference type="Gene3D" id="1.10.1660.10">
    <property type="match status" value="1"/>
</dbReference>
<dbReference type="Pfam" id="PF13411">
    <property type="entry name" value="MerR_1"/>
    <property type="match status" value="1"/>
</dbReference>
<keyword evidence="1" id="KW-0238">DNA-binding</keyword>
<dbReference type="PANTHER" id="PTHR30204">
    <property type="entry name" value="REDOX-CYCLING DRUG-SENSING TRANSCRIPTIONAL ACTIVATOR SOXR"/>
    <property type="match status" value="1"/>
</dbReference>
<dbReference type="CDD" id="cd01104">
    <property type="entry name" value="HTH_MlrA-CarA"/>
    <property type="match status" value="1"/>
</dbReference>
<evidence type="ECO:0000256" key="2">
    <source>
        <dbReference type="SAM" id="MobiDB-lite"/>
    </source>
</evidence>
<dbReference type="SUPFAM" id="SSF46955">
    <property type="entry name" value="Putative DNA-binding domain"/>
    <property type="match status" value="1"/>
</dbReference>
<reference evidence="4 5" key="1">
    <citation type="submission" date="2023-04" db="EMBL/GenBank/DDBJ databases">
        <title>A novel species of the genus Streptomyces: Streptomyces pakalii sp. nov. isolated from a Mexican soil jungle.</title>
        <authorList>
            <person name="Chavez-Hernandez M.A."/>
            <person name="Ortiz-Alvarez J."/>
            <person name="Villa-Tanaca L."/>
            <person name="Hernandez-Rodriguez C."/>
        </authorList>
    </citation>
    <scope>NUCLEOTIDE SEQUENCE [LARGE SCALE GENOMIC DNA]</scope>
    <source>
        <strain evidence="4 5">ENCB-J15</strain>
    </source>
</reference>
<feature type="region of interest" description="Disordered" evidence="2">
    <location>
        <begin position="87"/>
        <end position="117"/>
    </location>
</feature>
<dbReference type="Pfam" id="PF02607">
    <property type="entry name" value="B12-binding_2"/>
    <property type="match status" value="1"/>
</dbReference>
<gene>
    <name evidence="4" type="ORF">P5W92_20160</name>
</gene>
<comment type="caution">
    <text evidence="4">The sequence shown here is derived from an EMBL/GenBank/DDBJ whole genome shotgun (WGS) entry which is preliminary data.</text>
</comment>
<dbReference type="RefSeq" id="WP_283896583.1">
    <property type="nucleotide sequence ID" value="NZ_JARWAF010000008.1"/>
</dbReference>
<dbReference type="InterPro" id="IPR000551">
    <property type="entry name" value="MerR-type_HTH_dom"/>
</dbReference>
<proteinExistence type="predicted"/>
<feature type="compositionally biased region" description="Low complexity" evidence="2">
    <location>
        <begin position="87"/>
        <end position="102"/>
    </location>
</feature>
<dbReference type="SUPFAM" id="SSF52242">
    <property type="entry name" value="Cobalamin (vitamin B12)-binding domain"/>
    <property type="match status" value="1"/>
</dbReference>
<dbReference type="SMART" id="SM00422">
    <property type="entry name" value="HTH_MERR"/>
    <property type="match status" value="1"/>
</dbReference>
<dbReference type="InterPro" id="IPR009061">
    <property type="entry name" value="DNA-bd_dom_put_sf"/>
</dbReference>